<evidence type="ECO:0000313" key="1">
    <source>
        <dbReference type="EMBL" id="CCA22095.1"/>
    </source>
</evidence>
<proteinExistence type="predicted"/>
<protein>
    <submittedName>
        <fullName evidence="1">AlNc14C143G7320 protein</fullName>
    </submittedName>
</protein>
<dbReference type="HOGENOM" id="CLU_2563176_0_0_1"/>
<organism evidence="1">
    <name type="scientific">Albugo laibachii Nc14</name>
    <dbReference type="NCBI Taxonomy" id="890382"/>
    <lineage>
        <taxon>Eukaryota</taxon>
        <taxon>Sar</taxon>
        <taxon>Stramenopiles</taxon>
        <taxon>Oomycota</taxon>
        <taxon>Peronosporomycetes</taxon>
        <taxon>Albuginales</taxon>
        <taxon>Albuginaceae</taxon>
        <taxon>Albugo</taxon>
    </lineage>
</organism>
<dbReference type="EMBL" id="FR824188">
    <property type="protein sequence ID" value="CCA22095.1"/>
    <property type="molecule type" value="Genomic_DNA"/>
</dbReference>
<dbReference type="AlphaFoldDB" id="F0WLD2"/>
<name>F0WLD2_9STRA</name>
<gene>
    <name evidence="1" type="primary">AlNc14C143G7320</name>
    <name evidence="1" type="ORF">ALNC14_082380</name>
</gene>
<accession>F0WLD2</accession>
<sequence length="82" mass="9499">METKVVQQKVNAFQLILRTERIIYIRFIIVRLQSLPYLGSKFQVVTIVTAIRNTEKFLHFKPTSSTCDFGVVLDIDGVLIRE</sequence>
<reference evidence="1" key="2">
    <citation type="submission" date="2011-02" db="EMBL/GenBank/DDBJ databases">
        <authorList>
            <person name="MacLean D."/>
        </authorList>
    </citation>
    <scope>NUCLEOTIDE SEQUENCE</scope>
</reference>
<reference evidence="1" key="1">
    <citation type="journal article" date="2011" name="PLoS Biol.">
        <title>Gene gain and loss during evolution of obligate parasitism in the white rust pathogen of Arabidopsis thaliana.</title>
        <authorList>
            <person name="Kemen E."/>
            <person name="Gardiner A."/>
            <person name="Schultz-Larsen T."/>
            <person name="Kemen A.C."/>
            <person name="Balmuth A.L."/>
            <person name="Robert-Seilaniantz A."/>
            <person name="Bailey K."/>
            <person name="Holub E."/>
            <person name="Studholme D.J."/>
            <person name="Maclean D."/>
            <person name="Jones J.D."/>
        </authorList>
    </citation>
    <scope>NUCLEOTIDE SEQUENCE</scope>
</reference>